<evidence type="ECO:0008006" key="3">
    <source>
        <dbReference type="Google" id="ProtNLM"/>
    </source>
</evidence>
<organism evidence="1 2">
    <name type="scientific">Pseudomonas indica</name>
    <dbReference type="NCBI Taxonomy" id="137658"/>
    <lineage>
        <taxon>Bacteria</taxon>
        <taxon>Pseudomonadati</taxon>
        <taxon>Pseudomonadota</taxon>
        <taxon>Gammaproteobacteria</taxon>
        <taxon>Pseudomonadales</taxon>
        <taxon>Pseudomonadaceae</taxon>
        <taxon>Pseudomonas</taxon>
    </lineage>
</organism>
<dbReference type="RefSeq" id="WP_139198606.1">
    <property type="nucleotide sequence ID" value="NZ_CBKZNZ010000001.1"/>
</dbReference>
<dbReference type="InterPro" id="IPR010994">
    <property type="entry name" value="RuvA_2-like"/>
</dbReference>
<reference evidence="1 2" key="1">
    <citation type="submission" date="2016-10" db="EMBL/GenBank/DDBJ databases">
        <authorList>
            <person name="de Groot N.N."/>
        </authorList>
    </citation>
    <scope>NUCLEOTIDE SEQUENCE [LARGE SCALE GENOMIC DNA]</scope>
    <source>
        <strain evidence="1 2">JCM 21544</strain>
    </source>
</reference>
<accession>A0A1G9JJ16</accession>
<keyword evidence="2" id="KW-1185">Reference proteome</keyword>
<evidence type="ECO:0000313" key="1">
    <source>
        <dbReference type="EMBL" id="SDL37577.1"/>
    </source>
</evidence>
<name>A0A1G9JJ16_9PSED</name>
<proteinExistence type="predicted"/>
<dbReference type="PROSITE" id="PS51257">
    <property type="entry name" value="PROKAR_LIPOPROTEIN"/>
    <property type="match status" value="1"/>
</dbReference>
<protein>
    <recommendedName>
        <fullName evidence="3">Lipoprotein</fullName>
    </recommendedName>
</protein>
<dbReference type="EMBL" id="FNFD01000019">
    <property type="protein sequence ID" value="SDL37577.1"/>
    <property type="molecule type" value="Genomic_DNA"/>
</dbReference>
<dbReference type="AlphaFoldDB" id="A0A1G9JJ16"/>
<sequence length="225" mass="24599">MRNRAAFMAIDRFKSSIGIVVAISLVGSMVASCSKKIEDTPAYQAACQGPPLRTIQMVNQAMEDGYVINRQYRCIDKASFFEVAKQKAEWEAANTPAAIEKRKAEFAEQRARAAEYREQQAASEAITENSPNIVLHEVDVNTATESDIASVISVGSDVAAQIIEERNKRNFSDWVDLVNRVVGLSAAQTAFYASVCGLTVNGKSLDGAPPNATMAASIYKKYQKY</sequence>
<dbReference type="Proteomes" id="UP000198706">
    <property type="component" value="Unassembled WGS sequence"/>
</dbReference>
<dbReference type="STRING" id="137658.SAMN05216186_11978"/>
<dbReference type="SUPFAM" id="SSF47781">
    <property type="entry name" value="RuvA domain 2-like"/>
    <property type="match status" value="1"/>
</dbReference>
<gene>
    <name evidence="1" type="ORF">SAMN05216186_11978</name>
</gene>
<evidence type="ECO:0000313" key="2">
    <source>
        <dbReference type="Proteomes" id="UP000198706"/>
    </source>
</evidence>
<dbReference type="Gene3D" id="1.10.150.320">
    <property type="entry name" value="Photosystem II 12 kDa extrinsic protein"/>
    <property type="match status" value="1"/>
</dbReference>